<keyword evidence="1 3" id="KW-0808">Transferase</keyword>
<keyword evidence="1" id="KW-0511">Multifunctional enzyme</keyword>
<comment type="pathway">
    <text evidence="1">Purine metabolism; IMP biosynthesis via de novo pathway; IMP from 5-formamido-1-(5-phospho-D-ribosyl)imidazole-4-carboxamide: step 1/1.</text>
</comment>
<dbReference type="NCBIfam" id="NF002049">
    <property type="entry name" value="PRK00881.1"/>
    <property type="match status" value="1"/>
</dbReference>
<evidence type="ECO:0000313" key="4">
    <source>
        <dbReference type="Proteomes" id="UP000779508"/>
    </source>
</evidence>
<comment type="caution">
    <text evidence="3">The sequence shown here is derived from an EMBL/GenBank/DDBJ whole genome shotgun (WGS) entry which is preliminary data.</text>
</comment>
<comment type="catalytic activity">
    <reaction evidence="1">
        <text>(6R)-10-formyltetrahydrofolate + 5-amino-1-(5-phospho-beta-D-ribosyl)imidazole-4-carboxamide = 5-formamido-1-(5-phospho-D-ribosyl)imidazole-4-carboxamide + (6S)-5,6,7,8-tetrahydrofolate</text>
        <dbReference type="Rhea" id="RHEA:22192"/>
        <dbReference type="ChEBI" id="CHEBI:57453"/>
        <dbReference type="ChEBI" id="CHEBI:58467"/>
        <dbReference type="ChEBI" id="CHEBI:58475"/>
        <dbReference type="ChEBI" id="CHEBI:195366"/>
        <dbReference type="EC" id="2.1.2.3"/>
    </reaction>
</comment>
<dbReference type="SMART" id="SM00851">
    <property type="entry name" value="MGS"/>
    <property type="match status" value="1"/>
</dbReference>
<dbReference type="EMBL" id="JAHLQK010000007">
    <property type="protein sequence ID" value="MBU5678010.1"/>
    <property type="molecule type" value="Genomic_DNA"/>
</dbReference>
<name>A0ABS6G6A0_9FIRM</name>
<dbReference type="RefSeq" id="WP_216419242.1">
    <property type="nucleotide sequence ID" value="NZ_JAHLQK010000007.1"/>
</dbReference>
<evidence type="ECO:0000259" key="2">
    <source>
        <dbReference type="PROSITE" id="PS51855"/>
    </source>
</evidence>
<keyword evidence="4" id="KW-1185">Reference proteome</keyword>
<dbReference type="PANTHER" id="PTHR11692:SF0">
    <property type="entry name" value="BIFUNCTIONAL PURINE BIOSYNTHESIS PROTEIN ATIC"/>
    <property type="match status" value="1"/>
</dbReference>
<dbReference type="GO" id="GO:0003937">
    <property type="term" value="F:IMP cyclohydrolase activity"/>
    <property type="evidence" value="ECO:0007669"/>
    <property type="project" value="UniProtKB-EC"/>
</dbReference>
<accession>A0ABS6G6A0</accession>
<protein>
    <recommendedName>
        <fullName evidence="1">Bifunctional purine biosynthesis protein PurH</fullName>
    </recommendedName>
    <domain>
        <recommendedName>
            <fullName evidence="1">Phosphoribosylaminoimidazolecarboxamide formyltransferase</fullName>
            <ecNumber evidence="1">2.1.2.3</ecNumber>
        </recommendedName>
        <alternativeName>
            <fullName evidence="1">AICAR transformylase</fullName>
        </alternativeName>
    </domain>
    <domain>
        <recommendedName>
            <fullName evidence="1">IMP cyclohydrolase</fullName>
            <ecNumber evidence="1">3.5.4.10</ecNumber>
        </recommendedName>
        <alternativeName>
            <fullName evidence="1">ATIC</fullName>
        </alternativeName>
        <alternativeName>
            <fullName evidence="1">IMP synthase</fullName>
        </alternativeName>
        <alternativeName>
            <fullName evidence="1">Inosinicase</fullName>
        </alternativeName>
    </domain>
</protein>
<dbReference type="Pfam" id="PF01808">
    <property type="entry name" value="AICARFT_IMPCHas"/>
    <property type="match status" value="1"/>
</dbReference>
<dbReference type="CDD" id="cd01421">
    <property type="entry name" value="IMPCH"/>
    <property type="match status" value="1"/>
</dbReference>
<proteinExistence type="inferred from homology"/>
<dbReference type="Pfam" id="PF02142">
    <property type="entry name" value="MGS"/>
    <property type="match status" value="1"/>
</dbReference>
<dbReference type="EC" id="3.5.4.10" evidence="1"/>
<dbReference type="NCBIfam" id="TIGR00355">
    <property type="entry name" value="purH"/>
    <property type="match status" value="1"/>
</dbReference>
<comment type="catalytic activity">
    <reaction evidence="1">
        <text>IMP + H2O = 5-formamido-1-(5-phospho-D-ribosyl)imidazole-4-carboxamide</text>
        <dbReference type="Rhea" id="RHEA:18445"/>
        <dbReference type="ChEBI" id="CHEBI:15377"/>
        <dbReference type="ChEBI" id="CHEBI:58053"/>
        <dbReference type="ChEBI" id="CHEBI:58467"/>
        <dbReference type="EC" id="3.5.4.10"/>
    </reaction>
</comment>
<dbReference type="HAMAP" id="MF_00139">
    <property type="entry name" value="PurH"/>
    <property type="match status" value="1"/>
</dbReference>
<dbReference type="Proteomes" id="UP000779508">
    <property type="component" value="Unassembled WGS sequence"/>
</dbReference>
<dbReference type="GO" id="GO:0004643">
    <property type="term" value="F:phosphoribosylaminoimidazolecarboxamide formyltransferase activity"/>
    <property type="evidence" value="ECO:0007669"/>
    <property type="project" value="UniProtKB-EC"/>
</dbReference>
<dbReference type="EC" id="2.1.2.3" evidence="1"/>
<evidence type="ECO:0000256" key="1">
    <source>
        <dbReference type="HAMAP-Rule" id="MF_00139"/>
    </source>
</evidence>
<keyword evidence="1" id="KW-0658">Purine biosynthesis</keyword>
<comment type="pathway">
    <text evidence="1">Purine metabolism; IMP biosynthesis via de novo pathway; 5-formamido-1-(5-phospho-D-ribosyl)imidazole-4-carboxamide from 5-amino-1-(5-phospho-D-ribosyl)imidazole-4-carboxamide (10-formyl THF route): step 1/1.</text>
</comment>
<dbReference type="PROSITE" id="PS51855">
    <property type="entry name" value="MGS"/>
    <property type="match status" value="1"/>
</dbReference>
<comment type="domain">
    <text evidence="1">The IMP cyclohydrolase activity resides in the N-terminal region.</text>
</comment>
<keyword evidence="1 3" id="KW-0378">Hydrolase</keyword>
<comment type="similarity">
    <text evidence="1">Belongs to the PurH family.</text>
</comment>
<dbReference type="InterPro" id="IPR011607">
    <property type="entry name" value="MGS-like_dom"/>
</dbReference>
<reference evidence="3 4" key="1">
    <citation type="submission" date="2021-06" db="EMBL/GenBank/DDBJ databases">
        <authorList>
            <person name="Sun Q."/>
            <person name="Li D."/>
        </authorList>
    </citation>
    <scope>NUCLEOTIDE SEQUENCE [LARGE SCALE GENOMIC DNA]</scope>
    <source>
        <strain evidence="3 4">MSJ-5</strain>
    </source>
</reference>
<dbReference type="InterPro" id="IPR002695">
    <property type="entry name" value="PurH-like"/>
</dbReference>
<gene>
    <name evidence="1 3" type="primary">purH</name>
    <name evidence="3" type="ORF">KQI88_16445</name>
</gene>
<feature type="domain" description="MGS-like" evidence="2">
    <location>
        <begin position="1"/>
        <end position="145"/>
    </location>
</feature>
<organism evidence="3 4">
    <name type="scientific">Alkaliphilus flagellatus</name>
    <dbReference type="NCBI Taxonomy" id="2841507"/>
    <lineage>
        <taxon>Bacteria</taxon>
        <taxon>Bacillati</taxon>
        <taxon>Bacillota</taxon>
        <taxon>Clostridia</taxon>
        <taxon>Peptostreptococcales</taxon>
        <taxon>Natronincolaceae</taxon>
        <taxon>Alkaliphilus</taxon>
    </lineage>
</organism>
<dbReference type="PIRSF" id="PIRSF000414">
    <property type="entry name" value="AICARFT_IMPCHas"/>
    <property type="match status" value="1"/>
</dbReference>
<dbReference type="PANTHER" id="PTHR11692">
    <property type="entry name" value="BIFUNCTIONAL PURINE BIOSYNTHESIS PROTEIN PURH"/>
    <property type="match status" value="1"/>
</dbReference>
<sequence>MIKRALISVSNKEGIVELAKKLVDLNIEILSTGGTAKLLREAKVEVKDVSDITGFPECLDGRVKTLHPSVHGGILAIRSNNEHMQTLENLNIRSIDLVIINLYPFKETILKEGVQLEEAIENIDIGGPTMLRAAAKNYNDVTVVIDPMDYDVIIEEIKNKGNTSTETRYNLALKVFEHTAHYDSLIANYLRKKSDIFPEYLTLTYEKVQDLRYGENPHQMAAFYKEVGNNKATLVDGIQIQGKELSFNNINDANGALELLKEFEEPTVVAVKHTNPCGVASGKDIDEAWEKAYSADPLSIFGGIIAANRPITKKIADSMKEIFLEVVIAPDFTEEALKVFEEKKNLRLIKIENICSHSKEQWQIKKVQGGILVQEENNTLIKELKVVTNTAPNEEEHQDLVFAFKIVKHVKSNAIVLVKNKQTLAIGPGQTSRIWALQNAIGNSAHSLEGSVLASDAFFPFRDCVDEAAKAGVSAIIQPGGSIKDNTSIEACNEHGISMVFTGMRHFKH</sequence>
<dbReference type="SMART" id="SM00798">
    <property type="entry name" value="AICARFT_IMPCHas"/>
    <property type="match status" value="1"/>
</dbReference>
<evidence type="ECO:0000313" key="3">
    <source>
        <dbReference type="EMBL" id="MBU5678010.1"/>
    </source>
</evidence>